<evidence type="ECO:0008006" key="4">
    <source>
        <dbReference type="Google" id="ProtNLM"/>
    </source>
</evidence>
<evidence type="ECO:0000313" key="2">
    <source>
        <dbReference type="EMBL" id="MFF3568118.1"/>
    </source>
</evidence>
<organism evidence="2 3">
    <name type="scientific">Nocardia jiangxiensis</name>
    <dbReference type="NCBI Taxonomy" id="282685"/>
    <lineage>
        <taxon>Bacteria</taxon>
        <taxon>Bacillati</taxon>
        <taxon>Actinomycetota</taxon>
        <taxon>Actinomycetes</taxon>
        <taxon>Mycobacteriales</taxon>
        <taxon>Nocardiaceae</taxon>
        <taxon>Nocardia</taxon>
    </lineage>
</organism>
<feature type="signal peptide" evidence="1">
    <location>
        <begin position="1"/>
        <end position="32"/>
    </location>
</feature>
<keyword evidence="3" id="KW-1185">Reference proteome</keyword>
<sequence>MMKSKFGRAGALFSGVALTAAAVAMSTGTASANGNGGCGGPGFSHVCISEDGDTLNYTGYTDFADGATGTVHLWLWDYTEKPGGVRVFMTDFPAATGPHYYRPGGLANPTPGHDYKAEMRVQWGNVKTDTYLSPDKFA</sequence>
<evidence type="ECO:0000256" key="1">
    <source>
        <dbReference type="SAM" id="SignalP"/>
    </source>
</evidence>
<dbReference type="EMBL" id="JBIAQY010000003">
    <property type="protein sequence ID" value="MFF3568118.1"/>
    <property type="molecule type" value="Genomic_DNA"/>
</dbReference>
<dbReference type="RefSeq" id="WP_040829763.1">
    <property type="nucleotide sequence ID" value="NZ_JBIAQY010000003.1"/>
</dbReference>
<name>A0ABW6RXN3_9NOCA</name>
<comment type="caution">
    <text evidence="2">The sequence shown here is derived from an EMBL/GenBank/DDBJ whole genome shotgun (WGS) entry which is preliminary data.</text>
</comment>
<feature type="chain" id="PRO_5045262377" description="Secreted protein" evidence="1">
    <location>
        <begin position="33"/>
        <end position="138"/>
    </location>
</feature>
<keyword evidence="1" id="KW-0732">Signal</keyword>
<proteinExistence type="predicted"/>
<accession>A0ABW6RXN3</accession>
<protein>
    <recommendedName>
        <fullName evidence="4">Secreted protein</fullName>
    </recommendedName>
</protein>
<reference evidence="2 3" key="1">
    <citation type="submission" date="2024-10" db="EMBL/GenBank/DDBJ databases">
        <title>The Natural Products Discovery Center: Release of the First 8490 Sequenced Strains for Exploring Actinobacteria Biosynthetic Diversity.</title>
        <authorList>
            <person name="Kalkreuter E."/>
            <person name="Kautsar S.A."/>
            <person name="Yang D."/>
            <person name="Bader C.D."/>
            <person name="Teijaro C.N."/>
            <person name="Fluegel L."/>
            <person name="Davis C.M."/>
            <person name="Simpson J.R."/>
            <person name="Lauterbach L."/>
            <person name="Steele A.D."/>
            <person name="Gui C."/>
            <person name="Meng S."/>
            <person name="Li G."/>
            <person name="Viehrig K."/>
            <person name="Ye F."/>
            <person name="Su P."/>
            <person name="Kiefer A.F."/>
            <person name="Nichols A."/>
            <person name="Cepeda A.J."/>
            <person name="Yan W."/>
            <person name="Fan B."/>
            <person name="Jiang Y."/>
            <person name="Adhikari A."/>
            <person name="Zheng C.-J."/>
            <person name="Schuster L."/>
            <person name="Cowan T.M."/>
            <person name="Smanski M.J."/>
            <person name="Chevrette M.G."/>
            <person name="De Carvalho L.P.S."/>
            <person name="Shen B."/>
        </authorList>
    </citation>
    <scope>NUCLEOTIDE SEQUENCE [LARGE SCALE GENOMIC DNA]</scope>
    <source>
        <strain evidence="2 3">NPDC002593</strain>
    </source>
</reference>
<gene>
    <name evidence="2" type="ORF">ACFYXQ_10110</name>
</gene>
<dbReference type="Proteomes" id="UP001601992">
    <property type="component" value="Unassembled WGS sequence"/>
</dbReference>
<evidence type="ECO:0000313" key="3">
    <source>
        <dbReference type="Proteomes" id="UP001601992"/>
    </source>
</evidence>